<gene>
    <name evidence="1" type="ORF">SPMU_13380</name>
</gene>
<sequence>MSGARAALALGLLLAGCGRAEREAADPKAEAGAALERAAIAAGVVADPGRLDPVGAYASETDRVCIVTGQSGLRVGVSVDYGDRQSCVGRGTASGRQTLRMDFGDACTFEATFDGERVSFPATLPRGCDARCTGRATLTAVTAGRLSSAEAEARAMRAPDGEPLCG</sequence>
<accession>A0A245ZTB6</accession>
<dbReference type="PROSITE" id="PS51257">
    <property type="entry name" value="PROKAR_LIPOPROTEIN"/>
    <property type="match status" value="1"/>
</dbReference>
<proteinExistence type="predicted"/>
<evidence type="ECO:0008006" key="3">
    <source>
        <dbReference type="Google" id="ProtNLM"/>
    </source>
</evidence>
<evidence type="ECO:0000313" key="2">
    <source>
        <dbReference type="Proteomes" id="UP000197783"/>
    </source>
</evidence>
<dbReference type="AlphaFoldDB" id="A0A245ZTB6"/>
<dbReference type="RefSeq" id="WP_245832814.1">
    <property type="nucleotide sequence ID" value="NZ_NBBJ01000001.1"/>
</dbReference>
<keyword evidence="2" id="KW-1185">Reference proteome</keyword>
<evidence type="ECO:0000313" key="1">
    <source>
        <dbReference type="EMBL" id="OWK32994.1"/>
    </source>
</evidence>
<dbReference type="EMBL" id="NBBJ01000001">
    <property type="protein sequence ID" value="OWK32994.1"/>
    <property type="molecule type" value="Genomic_DNA"/>
</dbReference>
<name>A0A245ZTB6_9SPHN</name>
<reference evidence="1 2" key="1">
    <citation type="submission" date="2017-03" db="EMBL/GenBank/DDBJ databases">
        <title>Genome sequence of Sphingomonas mucosissima DSM 17494.</title>
        <authorList>
            <person name="Poehlein A."/>
            <person name="Wuebbeler J.H."/>
            <person name="Steinbuechel A."/>
            <person name="Daniel R."/>
        </authorList>
    </citation>
    <scope>NUCLEOTIDE SEQUENCE [LARGE SCALE GENOMIC DNA]</scope>
    <source>
        <strain evidence="1 2">DSM 17494</strain>
    </source>
</reference>
<organism evidence="1 2">
    <name type="scientific">Sphingomonas mucosissima</name>
    <dbReference type="NCBI Taxonomy" id="370959"/>
    <lineage>
        <taxon>Bacteria</taxon>
        <taxon>Pseudomonadati</taxon>
        <taxon>Pseudomonadota</taxon>
        <taxon>Alphaproteobacteria</taxon>
        <taxon>Sphingomonadales</taxon>
        <taxon>Sphingomonadaceae</taxon>
        <taxon>Sphingomonas</taxon>
    </lineage>
</organism>
<dbReference type="Proteomes" id="UP000197783">
    <property type="component" value="Unassembled WGS sequence"/>
</dbReference>
<protein>
    <recommendedName>
        <fullName evidence="3">Lipoprotein</fullName>
    </recommendedName>
</protein>
<comment type="caution">
    <text evidence="1">The sequence shown here is derived from an EMBL/GenBank/DDBJ whole genome shotgun (WGS) entry which is preliminary data.</text>
</comment>